<name>A0A090IT40_9GAMM</name>
<feature type="domain" description="PIN like" evidence="1">
    <location>
        <begin position="24"/>
        <end position="259"/>
    </location>
</feature>
<accession>A0A090IT40</accession>
<dbReference type="EMBL" id="LN554846">
    <property type="protein sequence ID" value="CED71530.1"/>
    <property type="molecule type" value="Genomic_DNA"/>
</dbReference>
<organism evidence="2 3">
    <name type="scientific">Aliivibrio wodanis</name>
    <dbReference type="NCBI Taxonomy" id="80852"/>
    <lineage>
        <taxon>Bacteria</taxon>
        <taxon>Pseudomonadati</taxon>
        <taxon>Pseudomonadota</taxon>
        <taxon>Gammaproteobacteria</taxon>
        <taxon>Vibrionales</taxon>
        <taxon>Vibrionaceae</taxon>
        <taxon>Aliivibrio</taxon>
    </lineage>
</organism>
<dbReference type="AlphaFoldDB" id="A0A090IT40"/>
<dbReference type="KEGG" id="awd:AWOD_I_1455"/>
<evidence type="ECO:0000313" key="3">
    <source>
        <dbReference type="Proteomes" id="UP000032427"/>
    </source>
</evidence>
<dbReference type="Proteomes" id="UP000032427">
    <property type="component" value="Chromosome 1"/>
</dbReference>
<dbReference type="OrthoDB" id="9182727at2"/>
<reference evidence="3" key="1">
    <citation type="submission" date="2014-09" db="EMBL/GenBank/DDBJ databases">
        <authorList>
            <person name="Hjerde E."/>
        </authorList>
    </citation>
    <scope>NUCLEOTIDE SEQUENCE [LARGE SCALE GENOMIC DNA]</scope>
    <source>
        <strain evidence="3">06/09/139</strain>
    </source>
</reference>
<dbReference type="Pfam" id="PF18476">
    <property type="entry name" value="PIN_8"/>
    <property type="match status" value="1"/>
</dbReference>
<gene>
    <name evidence="2" type="ORF">AWOD_I_1455</name>
</gene>
<protein>
    <submittedName>
        <fullName evidence="2">Uncharacterized phage protein</fullName>
    </submittedName>
</protein>
<proteinExistence type="predicted"/>
<dbReference type="InterPro" id="IPR041578">
    <property type="entry name" value="PIN_8"/>
</dbReference>
<keyword evidence="3" id="KW-1185">Reference proteome</keyword>
<dbReference type="STRING" id="80852.AWOD_I_1455"/>
<dbReference type="PATRIC" id="fig|80852.17.peg.1497"/>
<evidence type="ECO:0000259" key="1">
    <source>
        <dbReference type="Pfam" id="PF18476"/>
    </source>
</evidence>
<dbReference type="HOGENOM" id="CLU_045114_1_0_6"/>
<sequence>MKNIFKSFYQPADIELEELWDKAIFVFDTNVLTNLYRYQSSTRESLLKVMEQLNDRVWIPHHVALEYQRNRLTVVGEQHKKFNDTKKIVESAVSDLQKKLENLQLKKRHSHINPDSLINGINELSQQFFKELDDLEADSIKVGTTDLLRDRLDNLFAEKVGEAPSQECILSIEKEGKERFNKQIPPGYQDSNKAKNGNDSYIFSGVEYHRQYGDLIVWKQILEYVKLIDIKHLIFITDDNKEDWWQKNQGKTISLRTELIDEIFRETNLKSFYAYKSESFLTNANKYLDENVSEEVIKEVKLTSDIQKDLDGSKTVDPMLEAEYLENDLNIQSKWKNALERITKQANLASLWQNDLERITKQTDMASLWQNDLERITKQTDMASLWQNDLERITKQTDMASLWQNDLERITKQTDMASLWQNDLERITKQHDALKGQEQLAKKLSKFDNTAESSFIPDELDKNDEQ</sequence>
<evidence type="ECO:0000313" key="2">
    <source>
        <dbReference type="EMBL" id="CED71530.1"/>
    </source>
</evidence>